<protein>
    <submittedName>
        <fullName evidence="1">Uncharacterized protein</fullName>
    </submittedName>
</protein>
<gene>
    <name evidence="1" type="ORF">C4K68_04840</name>
</gene>
<dbReference type="Proteomes" id="UP000238196">
    <property type="component" value="Unassembled WGS sequence"/>
</dbReference>
<organism evidence="1 2">
    <name type="scientific">Proteobacteria bacterium 228</name>
    <dbReference type="NCBI Taxonomy" id="2083153"/>
    <lineage>
        <taxon>Bacteria</taxon>
        <taxon>Pseudomonadati</taxon>
        <taxon>Pseudomonadota</taxon>
    </lineage>
</organism>
<accession>A0A2S5KVT2</accession>
<name>A0A2S5KVT2_9PROT</name>
<evidence type="ECO:0000313" key="2">
    <source>
        <dbReference type="Proteomes" id="UP000238196"/>
    </source>
</evidence>
<dbReference type="AlphaFoldDB" id="A0A2S5KVT2"/>
<evidence type="ECO:0000313" key="1">
    <source>
        <dbReference type="EMBL" id="PPC78386.1"/>
    </source>
</evidence>
<sequence>MQNSGFFTEKRLIQGKDVSSDQKVLLWQAMADLPEDHPMHKALEGRLARIQVMQLSNLQQDTQHVELAVNSNYQSLEPVNLAIKRDAPEKRHSSENDDNTTWQIEMDFEVSTGETIYMKLQWQQQLSIQLWLPDNAWMQDLDANSQQELISILGRKGVSVANYSQMLGKPVSNSAPEQYLKGMSLIDERA</sequence>
<reference evidence="1 2" key="1">
    <citation type="submission" date="2018-02" db="EMBL/GenBank/DDBJ databases">
        <title>novel marine gammaproteobacteria from coastal saline agro ecosystem.</title>
        <authorList>
            <person name="Krishnan R."/>
            <person name="Ramesh Kumar N."/>
        </authorList>
    </citation>
    <scope>NUCLEOTIDE SEQUENCE [LARGE SCALE GENOMIC DNA]</scope>
    <source>
        <strain evidence="1 2">228</strain>
    </source>
</reference>
<comment type="caution">
    <text evidence="1">The sequence shown here is derived from an EMBL/GenBank/DDBJ whole genome shotgun (WGS) entry which is preliminary data.</text>
</comment>
<proteinExistence type="predicted"/>
<dbReference type="EMBL" id="PRLP01000015">
    <property type="protein sequence ID" value="PPC78386.1"/>
    <property type="molecule type" value="Genomic_DNA"/>
</dbReference>